<proteinExistence type="inferred from homology"/>
<keyword evidence="2" id="KW-0489">Methyltransferase</keyword>
<dbReference type="InterPro" id="IPR029063">
    <property type="entry name" value="SAM-dependent_MTases_sf"/>
</dbReference>
<comment type="caution">
    <text evidence="5">The sequence shown here is derived from an EMBL/GenBank/DDBJ whole genome shotgun (WGS) entry which is preliminary data.</text>
</comment>
<comment type="similarity">
    <text evidence="1">Belongs to the methyltransferase superfamily.</text>
</comment>
<dbReference type="PANTHER" id="PTHR44942:SF4">
    <property type="entry name" value="METHYLTRANSFERASE TYPE 11 DOMAIN-CONTAINING PROTEIN"/>
    <property type="match status" value="1"/>
</dbReference>
<evidence type="ECO:0000313" key="6">
    <source>
        <dbReference type="Proteomes" id="UP001381693"/>
    </source>
</evidence>
<gene>
    <name evidence="5" type="ORF">SK128_003823</name>
</gene>
<evidence type="ECO:0000256" key="2">
    <source>
        <dbReference type="ARBA" id="ARBA00022603"/>
    </source>
</evidence>
<dbReference type="CDD" id="cd02440">
    <property type="entry name" value="AdoMet_MTases"/>
    <property type="match status" value="1"/>
</dbReference>
<keyword evidence="3" id="KW-0808">Transferase</keyword>
<dbReference type="InterPro" id="IPR051052">
    <property type="entry name" value="Diverse_substrate_MTase"/>
</dbReference>
<dbReference type="GO" id="GO:0008757">
    <property type="term" value="F:S-adenosylmethionine-dependent methyltransferase activity"/>
    <property type="evidence" value="ECO:0007669"/>
    <property type="project" value="InterPro"/>
</dbReference>
<accession>A0AAN8WYP5</accession>
<dbReference type="Proteomes" id="UP001381693">
    <property type="component" value="Unassembled WGS sequence"/>
</dbReference>
<dbReference type="AlphaFoldDB" id="A0AAN8WYP5"/>
<organism evidence="5 6">
    <name type="scientific">Halocaridina rubra</name>
    <name type="common">Hawaiian red shrimp</name>
    <dbReference type="NCBI Taxonomy" id="373956"/>
    <lineage>
        <taxon>Eukaryota</taxon>
        <taxon>Metazoa</taxon>
        <taxon>Ecdysozoa</taxon>
        <taxon>Arthropoda</taxon>
        <taxon>Crustacea</taxon>
        <taxon>Multicrustacea</taxon>
        <taxon>Malacostraca</taxon>
        <taxon>Eumalacostraca</taxon>
        <taxon>Eucarida</taxon>
        <taxon>Decapoda</taxon>
        <taxon>Pleocyemata</taxon>
        <taxon>Caridea</taxon>
        <taxon>Atyoidea</taxon>
        <taxon>Atyidae</taxon>
        <taxon>Halocaridina</taxon>
    </lineage>
</organism>
<evidence type="ECO:0000313" key="5">
    <source>
        <dbReference type="EMBL" id="KAK7071203.1"/>
    </source>
</evidence>
<dbReference type="PANTHER" id="PTHR44942">
    <property type="entry name" value="METHYLTRANSF_11 DOMAIN-CONTAINING PROTEIN"/>
    <property type="match status" value="1"/>
</dbReference>
<keyword evidence="6" id="KW-1185">Reference proteome</keyword>
<name>A0AAN8WYP5_HALRR</name>
<evidence type="ECO:0000259" key="4">
    <source>
        <dbReference type="Pfam" id="PF08241"/>
    </source>
</evidence>
<feature type="domain" description="Methyltransferase type 11" evidence="4">
    <location>
        <begin position="50"/>
        <end position="142"/>
    </location>
</feature>
<dbReference type="GO" id="GO:0032259">
    <property type="term" value="P:methylation"/>
    <property type="evidence" value="ECO:0007669"/>
    <property type="project" value="UniProtKB-KW"/>
</dbReference>
<dbReference type="InterPro" id="IPR013216">
    <property type="entry name" value="Methyltransf_11"/>
</dbReference>
<sequence>MSEMAVDLTFANSSLAKTYVEFRPLPPETLIQHVLEFTKEKRPLPLEICVDVGCGSGQTTMQYSQHFQHVLGIDVSSEQLELARNRNSHCNVSFKKGTAESIPVHDASVDLVTCCASVHWFDLKKFYAEVNRVLKPGGVLACYSYFGCSPLFKGKSLRSEFLEIWDSLDKYWTEGHEYLRTEYATLPVCYPENLYLKGLSVEHDATLDTFLGYICSFSAFSKMKAAEGEDVANIFLEKSRKKLVSAVGHTDDDPPMRRRYDYFLRVFRKPLQ</sequence>
<dbReference type="Pfam" id="PF08241">
    <property type="entry name" value="Methyltransf_11"/>
    <property type="match status" value="1"/>
</dbReference>
<reference evidence="5 6" key="1">
    <citation type="submission" date="2023-11" db="EMBL/GenBank/DDBJ databases">
        <title>Halocaridina rubra genome assembly.</title>
        <authorList>
            <person name="Smith C."/>
        </authorList>
    </citation>
    <scope>NUCLEOTIDE SEQUENCE [LARGE SCALE GENOMIC DNA]</scope>
    <source>
        <strain evidence="5">EP-1</strain>
        <tissue evidence="5">Whole</tissue>
    </source>
</reference>
<dbReference type="Gene3D" id="3.40.50.150">
    <property type="entry name" value="Vaccinia Virus protein VP39"/>
    <property type="match status" value="1"/>
</dbReference>
<dbReference type="SUPFAM" id="SSF53335">
    <property type="entry name" value="S-adenosyl-L-methionine-dependent methyltransferases"/>
    <property type="match status" value="1"/>
</dbReference>
<protein>
    <recommendedName>
        <fullName evidence="4">Methyltransferase type 11 domain-containing protein</fullName>
    </recommendedName>
</protein>
<evidence type="ECO:0000256" key="3">
    <source>
        <dbReference type="ARBA" id="ARBA00022679"/>
    </source>
</evidence>
<dbReference type="EMBL" id="JAXCGZ010015119">
    <property type="protein sequence ID" value="KAK7071203.1"/>
    <property type="molecule type" value="Genomic_DNA"/>
</dbReference>
<evidence type="ECO:0000256" key="1">
    <source>
        <dbReference type="ARBA" id="ARBA00008361"/>
    </source>
</evidence>